<evidence type="ECO:0000313" key="7">
    <source>
        <dbReference type="EMBL" id="KAF7539612.1"/>
    </source>
</evidence>
<dbReference type="InterPro" id="IPR016166">
    <property type="entry name" value="FAD-bd_PCMH"/>
</dbReference>
<keyword evidence="8" id="KW-1185">Reference proteome</keyword>
<comment type="similarity">
    <text evidence="2">Belongs to the oxygen-dependent FAD-linked oxidoreductase family.</text>
</comment>
<dbReference type="InterPro" id="IPR006094">
    <property type="entry name" value="Oxid_FAD_bind_N"/>
</dbReference>
<dbReference type="Gene3D" id="3.30.465.10">
    <property type="match status" value="1"/>
</dbReference>
<keyword evidence="4" id="KW-0274">FAD</keyword>
<sequence length="467" mass="50644">MYDFNQLRSSIPDGQVLLPQDEGYDASLRRWSAACEKRAAVVVKPTCSKEVSVAVKSAVAAKIPLTVCGGGHSSSGTSSSDGMVIDLSNMRNVKVNPAEMTVRFDGGCLWEDVDTALERHGLATVGGVVNHTGVGGLILGGGHGYLTPLHGLTIDNLIWAEVVLADGTIVEVSEEKDADLFWAIRGAGANFCVATAFLSRAFRQGKVWSGTLAYPSNKLPDLVAVANELHGRHNSEGHCLALGIGYGPDGVTHGVSAIPCFQGSEEDGKKYFSKLLSIEAIANNTAMMSTAQMNTLLNPVFGHGIRRLMGSGNVTMPLDCEALLRTAEMFWTFCDARNGMGKSILALEIFPTDKIRAVPQDATAYANRGDYYDAVTAFGWEDESLDADVRQFNRVICAQIRESNGYRAGFNENESKAPVGRYINIEADSISPQDAYGVNFMRLRELKMKYDPHNIFHKWHGIVERAQ</sequence>
<evidence type="ECO:0000256" key="5">
    <source>
        <dbReference type="ARBA" id="ARBA00023002"/>
    </source>
</evidence>
<protein>
    <recommendedName>
        <fullName evidence="6">FAD-binding PCMH-type domain-containing protein</fullName>
    </recommendedName>
</protein>
<dbReference type="Gene3D" id="3.30.43.10">
    <property type="entry name" value="Uridine Diphospho-n-acetylenolpyruvylglucosamine Reductase, domain 2"/>
    <property type="match status" value="1"/>
</dbReference>
<gene>
    <name evidence="7" type="ORF">G7Z17_g12385</name>
</gene>
<dbReference type="GO" id="GO:0016491">
    <property type="term" value="F:oxidoreductase activity"/>
    <property type="evidence" value="ECO:0007669"/>
    <property type="project" value="UniProtKB-KW"/>
</dbReference>
<evidence type="ECO:0000256" key="3">
    <source>
        <dbReference type="ARBA" id="ARBA00022630"/>
    </source>
</evidence>
<proteinExistence type="inferred from homology"/>
<dbReference type="Gene3D" id="3.40.462.20">
    <property type="match status" value="1"/>
</dbReference>
<dbReference type="Pfam" id="PF08031">
    <property type="entry name" value="BBE"/>
    <property type="match status" value="1"/>
</dbReference>
<dbReference type="InterPro" id="IPR016167">
    <property type="entry name" value="FAD-bd_PCMH_sub1"/>
</dbReference>
<dbReference type="InterPro" id="IPR050416">
    <property type="entry name" value="FAD-linked_Oxidoreductase"/>
</dbReference>
<evidence type="ECO:0000256" key="2">
    <source>
        <dbReference type="ARBA" id="ARBA00005466"/>
    </source>
</evidence>
<evidence type="ECO:0000313" key="8">
    <source>
        <dbReference type="Proteomes" id="UP000722485"/>
    </source>
</evidence>
<comment type="caution">
    <text evidence="7">The sequence shown here is derived from an EMBL/GenBank/DDBJ whole genome shotgun (WGS) entry which is preliminary data.</text>
</comment>
<dbReference type="InterPro" id="IPR016169">
    <property type="entry name" value="FAD-bd_PCMH_sub2"/>
</dbReference>
<comment type="cofactor">
    <cofactor evidence="1">
        <name>FAD</name>
        <dbReference type="ChEBI" id="CHEBI:57692"/>
    </cofactor>
</comment>
<reference evidence="7" key="1">
    <citation type="submission" date="2020-03" db="EMBL/GenBank/DDBJ databases">
        <title>Draft Genome Sequence of Cylindrodendrum hubeiense.</title>
        <authorList>
            <person name="Buettner E."/>
            <person name="Kellner H."/>
        </authorList>
    </citation>
    <scope>NUCLEOTIDE SEQUENCE</scope>
    <source>
        <strain evidence="7">IHI 201604</strain>
    </source>
</reference>
<dbReference type="OrthoDB" id="415825at2759"/>
<dbReference type="InterPro" id="IPR012951">
    <property type="entry name" value="BBE"/>
</dbReference>
<dbReference type="InterPro" id="IPR036318">
    <property type="entry name" value="FAD-bd_PCMH-like_sf"/>
</dbReference>
<dbReference type="SUPFAM" id="SSF55103">
    <property type="entry name" value="FAD-linked oxidases, C-terminal domain"/>
    <property type="match status" value="1"/>
</dbReference>
<dbReference type="Proteomes" id="UP000722485">
    <property type="component" value="Unassembled WGS sequence"/>
</dbReference>
<dbReference type="PANTHER" id="PTHR42973:SF39">
    <property type="entry name" value="FAD-BINDING PCMH-TYPE DOMAIN-CONTAINING PROTEIN"/>
    <property type="match status" value="1"/>
</dbReference>
<evidence type="ECO:0000259" key="6">
    <source>
        <dbReference type="PROSITE" id="PS51387"/>
    </source>
</evidence>
<dbReference type="PROSITE" id="PS51387">
    <property type="entry name" value="FAD_PCMH"/>
    <property type="match status" value="1"/>
</dbReference>
<keyword evidence="3" id="KW-0285">Flavoprotein</keyword>
<organism evidence="7 8">
    <name type="scientific">Cylindrodendrum hubeiense</name>
    <dbReference type="NCBI Taxonomy" id="595255"/>
    <lineage>
        <taxon>Eukaryota</taxon>
        <taxon>Fungi</taxon>
        <taxon>Dikarya</taxon>
        <taxon>Ascomycota</taxon>
        <taxon>Pezizomycotina</taxon>
        <taxon>Sordariomycetes</taxon>
        <taxon>Hypocreomycetidae</taxon>
        <taxon>Hypocreales</taxon>
        <taxon>Nectriaceae</taxon>
        <taxon>Cylindrodendrum</taxon>
    </lineage>
</organism>
<evidence type="ECO:0000256" key="4">
    <source>
        <dbReference type="ARBA" id="ARBA00022827"/>
    </source>
</evidence>
<dbReference type="SUPFAM" id="SSF56176">
    <property type="entry name" value="FAD-binding/transporter-associated domain-like"/>
    <property type="match status" value="1"/>
</dbReference>
<dbReference type="PANTHER" id="PTHR42973">
    <property type="entry name" value="BINDING OXIDOREDUCTASE, PUTATIVE (AFU_ORTHOLOGUE AFUA_1G17690)-RELATED"/>
    <property type="match status" value="1"/>
</dbReference>
<dbReference type="Pfam" id="PF01565">
    <property type="entry name" value="FAD_binding_4"/>
    <property type="match status" value="1"/>
</dbReference>
<dbReference type="GO" id="GO:0071949">
    <property type="term" value="F:FAD binding"/>
    <property type="evidence" value="ECO:0007669"/>
    <property type="project" value="InterPro"/>
</dbReference>
<dbReference type="InterPro" id="IPR016164">
    <property type="entry name" value="FAD-linked_Oxase-like_C"/>
</dbReference>
<dbReference type="EMBL" id="JAANBB010000553">
    <property type="protein sequence ID" value="KAF7539612.1"/>
    <property type="molecule type" value="Genomic_DNA"/>
</dbReference>
<feature type="domain" description="FAD-binding PCMH-type" evidence="6">
    <location>
        <begin position="34"/>
        <end position="204"/>
    </location>
</feature>
<evidence type="ECO:0000256" key="1">
    <source>
        <dbReference type="ARBA" id="ARBA00001974"/>
    </source>
</evidence>
<name>A0A9P5GYG2_9HYPO</name>
<dbReference type="AlphaFoldDB" id="A0A9P5GYG2"/>
<accession>A0A9P5GYG2</accession>
<keyword evidence="5" id="KW-0560">Oxidoreductase</keyword>